<dbReference type="PIRSF" id="PIRSF039101">
    <property type="entry name" value="LysRS2"/>
    <property type="match status" value="1"/>
</dbReference>
<dbReference type="CDD" id="cd04322">
    <property type="entry name" value="LysRS_N"/>
    <property type="match status" value="1"/>
</dbReference>
<dbReference type="EMBL" id="MT418680">
    <property type="protein sequence ID" value="QKF93673.1"/>
    <property type="molecule type" value="Genomic_DNA"/>
</dbReference>
<comment type="catalytic activity">
    <reaction evidence="11">
        <text>tRNA(Lys) + L-lysine + ATP = L-lysyl-tRNA(Lys) + AMP + diphosphate</text>
        <dbReference type="Rhea" id="RHEA:20792"/>
        <dbReference type="Rhea" id="RHEA-COMP:9696"/>
        <dbReference type="Rhea" id="RHEA-COMP:9697"/>
        <dbReference type="ChEBI" id="CHEBI:30616"/>
        <dbReference type="ChEBI" id="CHEBI:32551"/>
        <dbReference type="ChEBI" id="CHEBI:33019"/>
        <dbReference type="ChEBI" id="CHEBI:78442"/>
        <dbReference type="ChEBI" id="CHEBI:78529"/>
        <dbReference type="ChEBI" id="CHEBI:456215"/>
        <dbReference type="EC" id="6.1.1.6"/>
    </reaction>
</comment>
<evidence type="ECO:0000256" key="10">
    <source>
        <dbReference type="ARBA" id="ARBA00030563"/>
    </source>
</evidence>
<keyword evidence="6" id="KW-0547">Nucleotide-binding</keyword>
<organism evidence="13 14">
    <name type="scientific">Fadolivirus FV1/VV64</name>
    <dbReference type="NCBI Taxonomy" id="3070911"/>
    <lineage>
        <taxon>Viruses</taxon>
        <taxon>Varidnaviria</taxon>
        <taxon>Bamfordvirae</taxon>
        <taxon>Nucleocytoviricota</taxon>
        <taxon>Megaviricetes</taxon>
        <taxon>Imitervirales</taxon>
        <taxon>Mimiviridae</taxon>
        <taxon>Klosneuvirinae</taxon>
        <taxon>Fadolivirus</taxon>
        <taxon>Fadolivirus algeromassiliense</taxon>
    </lineage>
</organism>
<dbReference type="NCBIfam" id="NF001756">
    <property type="entry name" value="PRK00484.1"/>
    <property type="match status" value="1"/>
</dbReference>
<gene>
    <name evidence="13" type="ORF">Fadolivirus_1_215</name>
</gene>
<dbReference type="Proteomes" id="UP001162001">
    <property type="component" value="Segment"/>
</dbReference>
<proteinExistence type="inferred from homology"/>
<dbReference type="PROSITE" id="PS50862">
    <property type="entry name" value="AA_TRNA_LIGASE_II"/>
    <property type="match status" value="1"/>
</dbReference>
<dbReference type="InterPro" id="IPR045864">
    <property type="entry name" value="aa-tRNA-synth_II/BPL/LPL"/>
</dbReference>
<dbReference type="InterPro" id="IPR004364">
    <property type="entry name" value="Aa-tRNA-synt_II"/>
</dbReference>
<dbReference type="Gene3D" id="2.40.50.140">
    <property type="entry name" value="Nucleic acid-binding proteins"/>
    <property type="match status" value="1"/>
</dbReference>
<evidence type="ECO:0000256" key="1">
    <source>
        <dbReference type="ARBA" id="ARBA00004496"/>
    </source>
</evidence>
<protein>
    <recommendedName>
        <fullName evidence="3">lysine--tRNA ligase</fullName>
        <ecNumber evidence="3">6.1.1.6</ecNumber>
    </recommendedName>
    <alternativeName>
        <fullName evidence="10">Lysyl-tRNA synthetase</fullName>
    </alternativeName>
</protein>
<dbReference type="PANTHER" id="PTHR42918">
    <property type="entry name" value="LYSYL-TRNA SYNTHETASE"/>
    <property type="match status" value="1"/>
</dbReference>
<reference evidence="13 14" key="1">
    <citation type="submission" date="2020-04" db="EMBL/GenBank/DDBJ databases">
        <title>Advantages and limits of metagenomic assembly and binning of a giant virus.</title>
        <authorList>
            <person name="Schulz F."/>
            <person name="Andreani J."/>
            <person name="Francis R."/>
            <person name="Boudjemaa H."/>
            <person name="Bou Khalil J.Y."/>
            <person name="Lee J."/>
            <person name="La Scola B."/>
            <person name="Woyke T."/>
        </authorList>
    </citation>
    <scope>NUCLEOTIDE SEQUENCE [LARGE SCALE GENOMIC DNA]</scope>
    <source>
        <strain evidence="13 14">FV1/VV64</strain>
    </source>
</reference>
<dbReference type="PANTHER" id="PTHR42918:SF9">
    <property type="entry name" value="LYSINE--TRNA LIGASE"/>
    <property type="match status" value="1"/>
</dbReference>
<evidence type="ECO:0000313" key="14">
    <source>
        <dbReference type="Proteomes" id="UP001162001"/>
    </source>
</evidence>
<keyword evidence="7" id="KW-0067">ATP-binding</keyword>
<evidence type="ECO:0000256" key="8">
    <source>
        <dbReference type="ARBA" id="ARBA00022917"/>
    </source>
</evidence>
<evidence type="ECO:0000256" key="7">
    <source>
        <dbReference type="ARBA" id="ARBA00022840"/>
    </source>
</evidence>
<name>A0A7D3UQC5_9VIRU</name>
<evidence type="ECO:0000256" key="4">
    <source>
        <dbReference type="ARBA" id="ARBA00022490"/>
    </source>
</evidence>
<dbReference type="HAMAP" id="MF_00252">
    <property type="entry name" value="Lys_tRNA_synth_class2"/>
    <property type="match status" value="1"/>
</dbReference>
<feature type="domain" description="Aminoacyl-transfer RNA synthetases class-II family profile" evidence="12">
    <location>
        <begin position="184"/>
        <end position="507"/>
    </location>
</feature>
<keyword evidence="4" id="KW-0963">Cytoplasm</keyword>
<dbReference type="SUPFAM" id="SSF55681">
    <property type="entry name" value="Class II aaRS and biotin synthetases"/>
    <property type="match status" value="1"/>
</dbReference>
<evidence type="ECO:0000256" key="6">
    <source>
        <dbReference type="ARBA" id="ARBA00022741"/>
    </source>
</evidence>
<dbReference type="GO" id="GO:0004824">
    <property type="term" value="F:lysine-tRNA ligase activity"/>
    <property type="evidence" value="ECO:0007669"/>
    <property type="project" value="UniProtKB-EC"/>
</dbReference>
<dbReference type="FunFam" id="3.30.930.10:FF:000238">
    <property type="entry name" value="Lysine--tRNA ligase"/>
    <property type="match status" value="1"/>
</dbReference>
<evidence type="ECO:0000259" key="12">
    <source>
        <dbReference type="PROSITE" id="PS50862"/>
    </source>
</evidence>
<dbReference type="Gene3D" id="3.30.930.10">
    <property type="entry name" value="Bira Bifunctional Protein, Domain 2"/>
    <property type="match status" value="1"/>
</dbReference>
<dbReference type="SUPFAM" id="SSF50249">
    <property type="entry name" value="Nucleic acid-binding proteins"/>
    <property type="match status" value="1"/>
</dbReference>
<accession>A0A7D3UQC5</accession>
<comment type="subcellular location">
    <subcellularLocation>
        <location evidence="1">Cytoplasm</location>
    </subcellularLocation>
</comment>
<evidence type="ECO:0000256" key="2">
    <source>
        <dbReference type="ARBA" id="ARBA00008226"/>
    </source>
</evidence>
<dbReference type="InterPro" id="IPR012340">
    <property type="entry name" value="NA-bd_OB-fold"/>
</dbReference>
<dbReference type="GO" id="GO:0005524">
    <property type="term" value="F:ATP binding"/>
    <property type="evidence" value="ECO:0007669"/>
    <property type="project" value="UniProtKB-KW"/>
</dbReference>
<dbReference type="EC" id="6.1.1.6" evidence="3"/>
<dbReference type="PRINTS" id="PR00982">
    <property type="entry name" value="TRNASYNTHLYS"/>
</dbReference>
<dbReference type="InterPro" id="IPR006195">
    <property type="entry name" value="aa-tRNA-synth_II"/>
</dbReference>
<dbReference type="NCBIfam" id="TIGR00499">
    <property type="entry name" value="lysS_bact"/>
    <property type="match status" value="1"/>
</dbReference>
<dbReference type="InterPro" id="IPR034762">
    <property type="entry name" value="Lys-tRNA-ligase_II_bac/euk"/>
</dbReference>
<dbReference type="InterPro" id="IPR044136">
    <property type="entry name" value="Lys-tRNA-ligase_II_N"/>
</dbReference>
<dbReference type="InterPro" id="IPR018149">
    <property type="entry name" value="Lys-tRNA-synth_II_C"/>
</dbReference>
<comment type="similarity">
    <text evidence="2">Belongs to the class-II aminoacyl-tRNA synthetase family.</text>
</comment>
<evidence type="ECO:0000313" key="13">
    <source>
        <dbReference type="EMBL" id="QKF93673.1"/>
    </source>
</evidence>
<dbReference type="GO" id="GO:0000049">
    <property type="term" value="F:tRNA binding"/>
    <property type="evidence" value="ECO:0007669"/>
    <property type="project" value="TreeGrafter"/>
</dbReference>
<evidence type="ECO:0000256" key="11">
    <source>
        <dbReference type="ARBA" id="ARBA00048573"/>
    </source>
</evidence>
<keyword evidence="9" id="KW-0030">Aminoacyl-tRNA synthetase</keyword>
<keyword evidence="8" id="KW-0648">Protein biosynthesis</keyword>
<dbReference type="InterPro" id="IPR002313">
    <property type="entry name" value="Lys-tRNA-ligase_II"/>
</dbReference>
<dbReference type="Pfam" id="PF00152">
    <property type="entry name" value="tRNA-synt_2"/>
    <property type="match status" value="1"/>
</dbReference>
<sequence length="508" mass="58656">MSQNQQPVEFTESEELQYEKNRLVEYSSNPSFNPYPHKFQTTITFEEYIAQYNSVETGSRHKDKLECIAGRVLEVRNAGKKLFFYTVTSNGFTLQYLADEREYEDKSKFLEDNSRMHRGDIVGARGFVGKSLKGELSIYPLQLVLLTPCYKYLPKQFYGIGDVDTRIKKRHLDMIANPRTLHTLKTRSLVIKEIRQYLDNRYFTEVETPVLSSKFGGAVAKPFITYHNDLKKNMFMRIAPELYLKQLVIGGLDRVYEIGKQFRNESLSPRHNPEFTSIEFYMAYVDYNDLIVMVEELLSGLVKTISGSHILKYTVNSSDRMIDFTPPFKRIHILNELEKQTGEQFNFNDFSSPEFEAFLNNLCTRLNVDCGAPRTIPRMLDKLIGEFIEPQCINPTFLTNHPLVMSPLAKHDRNDPRLSERFELFVNGIELSNAYTELNNHVIQEKAFRLQQKDKGMGDEEVPLPDEDFIDALKYGLPPTGGCGIGIDRLVMFLTNHTSIKEVIAFPM</sequence>
<evidence type="ECO:0000256" key="3">
    <source>
        <dbReference type="ARBA" id="ARBA00013166"/>
    </source>
</evidence>
<keyword evidence="14" id="KW-1185">Reference proteome</keyword>
<dbReference type="CDD" id="cd00775">
    <property type="entry name" value="LysRS_core"/>
    <property type="match status" value="1"/>
</dbReference>
<keyword evidence="5 13" id="KW-0436">Ligase</keyword>
<dbReference type="FunFam" id="2.40.50.140:FF:000050">
    <property type="entry name" value="Lysine--tRNA ligase"/>
    <property type="match status" value="1"/>
</dbReference>
<evidence type="ECO:0000256" key="5">
    <source>
        <dbReference type="ARBA" id="ARBA00022598"/>
    </source>
</evidence>
<evidence type="ECO:0000256" key="9">
    <source>
        <dbReference type="ARBA" id="ARBA00023146"/>
    </source>
</evidence>